<dbReference type="VEuPathDB" id="TriTrypDB:LdBPK_140870.1"/>
<feature type="compositionally biased region" description="Polar residues" evidence="5">
    <location>
        <begin position="97"/>
        <end position="106"/>
    </location>
</feature>
<dbReference type="PROSITE" id="PS50067">
    <property type="entry name" value="KINESIN_MOTOR_2"/>
    <property type="match status" value="1"/>
</dbReference>
<evidence type="ECO:0000256" key="1">
    <source>
        <dbReference type="ARBA" id="ARBA00022741"/>
    </source>
</evidence>
<feature type="region of interest" description="Disordered" evidence="5">
    <location>
        <begin position="1005"/>
        <end position="1169"/>
    </location>
</feature>
<feature type="domain" description="Kinesin motor" evidence="6">
    <location>
        <begin position="198"/>
        <end position="584"/>
    </location>
</feature>
<dbReference type="GO" id="GO:0003777">
    <property type="term" value="F:microtubule motor activity"/>
    <property type="evidence" value="ECO:0007669"/>
    <property type="project" value="InterPro"/>
</dbReference>
<evidence type="ECO:0000256" key="4">
    <source>
        <dbReference type="SAM" id="Coils"/>
    </source>
</evidence>
<feature type="region of interest" description="Disordered" evidence="5">
    <location>
        <begin position="703"/>
        <end position="787"/>
    </location>
</feature>
<dbReference type="InterPro" id="IPR019821">
    <property type="entry name" value="Kinesin_motor_CS"/>
</dbReference>
<accession>A0A3S7WT18</accession>
<dbReference type="EC" id="3.6.4.4" evidence="7"/>
<feature type="binding site" evidence="3">
    <location>
        <begin position="288"/>
        <end position="295"/>
    </location>
    <ligand>
        <name>ATP</name>
        <dbReference type="ChEBI" id="CHEBI:30616"/>
    </ligand>
</feature>
<evidence type="ECO:0000256" key="3">
    <source>
        <dbReference type="PROSITE-ProRule" id="PRU00283"/>
    </source>
</evidence>
<evidence type="ECO:0000259" key="6">
    <source>
        <dbReference type="PROSITE" id="PS50067"/>
    </source>
</evidence>
<feature type="region of interest" description="Disordered" evidence="5">
    <location>
        <begin position="853"/>
        <end position="954"/>
    </location>
</feature>
<comment type="similarity">
    <text evidence="3">Belongs to the TRAFAC class myosin-kinesin ATPase superfamily. Kinesin family.</text>
</comment>
<evidence type="ECO:0000313" key="8">
    <source>
        <dbReference type="Proteomes" id="UP000274082"/>
    </source>
</evidence>
<dbReference type="GO" id="GO:0016787">
    <property type="term" value="F:hydrolase activity"/>
    <property type="evidence" value="ECO:0007669"/>
    <property type="project" value="UniProtKB-KW"/>
</dbReference>
<dbReference type="VEuPathDB" id="TriTrypDB:LDHU3_14.1110"/>
<name>A0A3S7WT18_LEIDO</name>
<keyword evidence="7" id="KW-0378">Hydrolase</keyword>
<feature type="compositionally biased region" description="Basic and acidic residues" evidence="5">
    <location>
        <begin position="83"/>
        <end position="94"/>
    </location>
</feature>
<keyword evidence="1 3" id="KW-0547">Nucleotide-binding</keyword>
<proteinExistence type="inferred from homology"/>
<dbReference type="Gene3D" id="3.40.850.10">
    <property type="entry name" value="Kinesin motor domain"/>
    <property type="match status" value="1"/>
</dbReference>
<dbReference type="InterPro" id="IPR036961">
    <property type="entry name" value="Kinesin_motor_dom_sf"/>
</dbReference>
<dbReference type="GO" id="GO:0005524">
    <property type="term" value="F:ATP binding"/>
    <property type="evidence" value="ECO:0007669"/>
    <property type="project" value="UniProtKB-UniRule"/>
</dbReference>
<keyword evidence="8" id="KW-1185">Reference proteome</keyword>
<dbReference type="PANTHER" id="PTHR47117">
    <property type="entry name" value="STAR-RELATED LIPID TRANSFER PROTEIN 9"/>
    <property type="match status" value="1"/>
</dbReference>
<feature type="region of interest" description="Disordered" evidence="5">
    <location>
        <begin position="83"/>
        <end position="112"/>
    </location>
</feature>
<feature type="compositionally biased region" description="Polar residues" evidence="5">
    <location>
        <begin position="1054"/>
        <end position="1066"/>
    </location>
</feature>
<evidence type="ECO:0000256" key="2">
    <source>
        <dbReference type="ARBA" id="ARBA00022840"/>
    </source>
</evidence>
<feature type="compositionally biased region" description="Polar residues" evidence="5">
    <location>
        <begin position="1026"/>
        <end position="1040"/>
    </location>
</feature>
<dbReference type="Proteomes" id="UP000274082">
    <property type="component" value="Chromosome 14"/>
</dbReference>
<gene>
    <name evidence="7" type="ORF">LdCL_140014200</name>
</gene>
<dbReference type="GO" id="GO:0008017">
    <property type="term" value="F:microtubule binding"/>
    <property type="evidence" value="ECO:0007669"/>
    <property type="project" value="InterPro"/>
</dbReference>
<dbReference type="PRINTS" id="PR00380">
    <property type="entry name" value="KINESINHEAVY"/>
</dbReference>
<dbReference type="GO" id="GO:0007018">
    <property type="term" value="P:microtubule-based movement"/>
    <property type="evidence" value="ECO:0007669"/>
    <property type="project" value="InterPro"/>
</dbReference>
<reference evidence="7 8" key="1">
    <citation type="journal article" date="2018" name="Sci. Rep.">
        <title>A complete Leishmania donovani reference genome identifies novel genetic variations associated with virulence.</title>
        <authorList>
            <person name="Lypaczewski P."/>
            <person name="Hoshizaki J."/>
            <person name="Zhang W.-W."/>
            <person name="McCall L.-I."/>
            <person name="Torcivia-Rodriguez J."/>
            <person name="Simonyan V."/>
            <person name="Kaur A."/>
            <person name="Dewar K."/>
            <person name="Matlashewski G."/>
        </authorList>
    </citation>
    <scope>NUCLEOTIDE SEQUENCE [LARGE SCALE GENOMIC DNA]</scope>
    <source>
        <strain evidence="7 8">LdCL</strain>
    </source>
</reference>
<dbReference type="PROSITE" id="PS00411">
    <property type="entry name" value="KINESIN_MOTOR_1"/>
    <property type="match status" value="1"/>
</dbReference>
<sequence>MKDVGGASSPLYDSDGDGIRSSSVGEPLRQDGLPLLSNARSVTTASKSVGLVRRDMATGFRIVVAARIRPFTELEVHQWRHERRAAAEEREDPATGRNGSTRSASRQPFGREHKSLNASLLVSTTHAGATPSHELRGVPPDVSQASPNVDGVPLPVVEVESNGRTIVLLDPQRPSLDTNAKAPVRNTFTYDYVYSSFTPRVELDSRLTGGLVLPSAPVPRAAGGEPYIIDDTTEDAFPARASRPQFSSHTLEQERQAEAEQVAIYEQLAIPLVDAALQGYNTCMFAYGQTGSGKTYTMMGTAQHPGLIPRLCQLLLSQVAMRNAEVYDGFAASPSTRAAAVVLQLSYMEIYNEQVRDLLKQRPKNAILRYRSRFDKKDMESGEFRTLKVRHHPSQGIYVEGLTTVPVSTWAECEAFLQHGNALRTQYSTAINAKSSRSHAIFQFQVTQREGTGSRVRGREVALETCSKINLVDLAGSERNTQSRATGKHLAEANSINASLSTLRRVLDGLVNNCGSCNPQALAGGGKVRKGAVIPYRESLLTYVLSDNLGGNSFTVMCANVSPSASNISETESTLRYATLARGVVNHARLNEAPTALIIREMRDQIKAMQEELRKAPNPAHVAELTEGILLSEQLLREMRGREKRYELRLQSSEAQQEELRKAVASHQAGEAYWRAEAQRQQEELESLRSALVAITTSSSAADAIGDKKARSTGRASKPCHATPPDLSLHLPQLNQGTGTNGARAASTLPFSADDRYLDGEAVSPTRSPSTAKKKQSAKRHMGLTRGDGRIRRHSAAAYAAATDFYSPGARKRKPSVARGTPLSLIDLRENKCLPGAVLPHLRGGNFASAPCKAHRENSRLPPEGASQPLSRRSLSSERPQRSPHPPSQHPQRSRYSNRASIRRPSSKQNKGDRSRLTTSTTEEEAAETPFTVGGRSGLTALHNGGSGAVARDSDLDEAPSFYQTVTYLTAEGADLEGSSSVATPSCALSLKEGGEGDQVVRTADRSAGRQRPGQQRKPRGLDVLQLQQKRADTPQSSRCSPREKPEIEGEAATPTSSRRPTNSPGMSEACQAQAARGRHRSPVNVASAPNKKRAKASQAIGHKYSSSNRVADEDCRLSPSPPLPPQQQQASNGGGGSVRGAATADDRKTMHRQPAAVLPAEEESGEECQYVQIADDEDDLKHAFEGESDGDVAPTASHPRTFSGDDDAGIESGCMSVFEGLIDMMPADSSRGCLGHHRPYATVAAAAESAVASAAAAVAPSPEHALSLSVGRKLKQNGRAQMHASGPPPSCDHHYSTVGALSHQSYW</sequence>
<feature type="region of interest" description="Disordered" evidence="5">
    <location>
        <begin position="1185"/>
        <end position="1210"/>
    </location>
</feature>
<dbReference type="InterPro" id="IPR001752">
    <property type="entry name" value="Kinesin_motor_dom"/>
</dbReference>
<dbReference type="Pfam" id="PF00225">
    <property type="entry name" value="Kinesin"/>
    <property type="match status" value="1"/>
</dbReference>
<keyword evidence="2 3" id="KW-0067">ATP-binding</keyword>
<dbReference type="OrthoDB" id="123929at2759"/>
<evidence type="ECO:0000256" key="5">
    <source>
        <dbReference type="SAM" id="MobiDB-lite"/>
    </source>
</evidence>
<organism evidence="7 8">
    <name type="scientific">Leishmania donovani</name>
    <dbReference type="NCBI Taxonomy" id="5661"/>
    <lineage>
        <taxon>Eukaryota</taxon>
        <taxon>Discoba</taxon>
        <taxon>Euglenozoa</taxon>
        <taxon>Kinetoplastea</taxon>
        <taxon>Metakinetoplastina</taxon>
        <taxon>Trypanosomatida</taxon>
        <taxon>Trypanosomatidae</taxon>
        <taxon>Leishmaniinae</taxon>
        <taxon>Leishmania</taxon>
    </lineage>
</organism>
<dbReference type="SMART" id="SM00129">
    <property type="entry name" value="KISc"/>
    <property type="match status" value="1"/>
</dbReference>
<keyword evidence="4" id="KW-0175">Coiled coil</keyword>
<dbReference type="InterPro" id="IPR027417">
    <property type="entry name" value="P-loop_NTPase"/>
</dbReference>
<dbReference type="SUPFAM" id="SSF52540">
    <property type="entry name" value="P-loop containing nucleoside triphosphate hydrolases"/>
    <property type="match status" value="1"/>
</dbReference>
<protein>
    <submittedName>
        <fullName evidence="7">Kinesin, putative</fullName>
        <ecNumber evidence="7">3.6.4.4</ecNumber>
    </submittedName>
</protein>
<feature type="compositionally biased region" description="Basic residues" evidence="5">
    <location>
        <begin position="772"/>
        <end position="783"/>
    </location>
</feature>
<feature type="coiled-coil region" evidence="4">
    <location>
        <begin position="636"/>
        <end position="663"/>
    </location>
</feature>
<evidence type="ECO:0000313" key="7">
    <source>
        <dbReference type="EMBL" id="AYU77334.1"/>
    </source>
</evidence>
<dbReference type="VEuPathDB" id="TriTrypDB:LdCL_140014200"/>
<keyword evidence="3" id="KW-0505">Motor protein</keyword>
<feature type="region of interest" description="Disordered" evidence="5">
    <location>
        <begin position="1"/>
        <end position="32"/>
    </location>
</feature>
<dbReference type="EMBL" id="CP029513">
    <property type="protein sequence ID" value="AYU77334.1"/>
    <property type="molecule type" value="Genomic_DNA"/>
</dbReference>